<evidence type="ECO:0000313" key="1">
    <source>
        <dbReference type="WBParaSite" id="HPLM_0000743801-mRNA-1"/>
    </source>
</evidence>
<dbReference type="WBParaSite" id="HPLM_0000743801-mRNA-1">
    <property type="protein sequence ID" value="HPLM_0000743801-mRNA-1"/>
    <property type="gene ID" value="HPLM_0000743801"/>
</dbReference>
<name>A0A0N4WAL7_HAEPC</name>
<reference evidence="1" key="1">
    <citation type="submission" date="2017-02" db="UniProtKB">
        <authorList>
            <consortium name="WormBaseParasite"/>
        </authorList>
    </citation>
    <scope>IDENTIFICATION</scope>
</reference>
<organism evidence="1">
    <name type="scientific">Haemonchus placei</name>
    <name type="common">Barber's pole worm</name>
    <dbReference type="NCBI Taxonomy" id="6290"/>
    <lineage>
        <taxon>Eukaryota</taxon>
        <taxon>Metazoa</taxon>
        <taxon>Ecdysozoa</taxon>
        <taxon>Nematoda</taxon>
        <taxon>Chromadorea</taxon>
        <taxon>Rhabditida</taxon>
        <taxon>Rhabditina</taxon>
        <taxon>Rhabditomorpha</taxon>
        <taxon>Strongyloidea</taxon>
        <taxon>Trichostrongylidae</taxon>
        <taxon>Haemonchus</taxon>
    </lineage>
</organism>
<accession>A0A0N4WAL7</accession>
<dbReference type="AlphaFoldDB" id="A0A0N4WAL7"/>
<sequence length="139" mass="14143">LPLCGNDFVSKSAPPVETSPIPTPTGAAVFFVTSARPLDRTACNVRPSDCLFSVAIRRKSMGPVTVVAFVKVGAGGRTGSGCVMEAFTILTAADAISILRSNVVGAEAGDISSSLRGRIGIDRTSPLSGGGKTVCMGRS</sequence>
<protein>
    <submittedName>
        <fullName evidence="1">Secreted protein</fullName>
    </submittedName>
</protein>
<proteinExistence type="predicted"/>